<dbReference type="EMBL" id="CP097562">
    <property type="protein sequence ID" value="USF23899.1"/>
    <property type="molecule type" value="Genomic_DNA"/>
</dbReference>
<sequence>MKKSLLLILASLFTVFALTGCADEEKNDTPVITQPTLSESDLKSLQGTYDIEFFYTYATVATLTNDCSKLQEYVGSDAKCSNIANQRDSEMQGKGSIAVSNDYVKIITKVQLDGGGFNNPTVAQVAKNQKYNYTVYNDIPVSAVKDNYLNLDNVTKGTTGRNADSLAGSKDDTYNITIENGIVIIDMIKDTGISIAKTAPVVVRMKKVSDNVETLDPNTAFPTPDISNIFKADIGYNN</sequence>
<reference evidence="1" key="3">
    <citation type="submission" date="2022-06" db="EMBL/GenBank/DDBJ databases">
        <title>Resources to Facilitate Use of the Altered Schaedler Flora (ASF) Mouse Model to Study Microbiome Function.</title>
        <authorList>
            <person name="Proctor A."/>
            <person name="Parvinroo S."/>
            <person name="Richie T."/>
            <person name="Jia X."/>
            <person name="Lee S.T.M."/>
            <person name="Karp P.D."/>
            <person name="Paley S."/>
            <person name="Kostic A.D."/>
            <person name="Pierre J.F."/>
            <person name="Wannemuehler M.J."/>
            <person name="Phillips G.J."/>
        </authorList>
    </citation>
    <scope>NUCLEOTIDE SEQUENCE</scope>
    <source>
        <strain evidence="1">ASF457</strain>
    </source>
</reference>
<gene>
    <name evidence="1" type="ORF">N508_000972</name>
</gene>
<dbReference type="KEGG" id="msch:N508_000972"/>
<reference evidence="1" key="2">
    <citation type="submission" date="2022-05" db="EMBL/GenBank/DDBJ databases">
        <authorList>
            <person name="Proctor A.L."/>
            <person name="Phillips G.J."/>
            <person name="Wannemuehler M.J."/>
        </authorList>
    </citation>
    <scope>NUCLEOTIDE SEQUENCE</scope>
    <source>
        <strain evidence="1">ASF457</strain>
    </source>
</reference>
<evidence type="ECO:0000313" key="2">
    <source>
        <dbReference type="Proteomes" id="UP000017429"/>
    </source>
</evidence>
<name>V2Q2B4_9BACT</name>
<proteinExistence type="predicted"/>
<evidence type="ECO:0000313" key="1">
    <source>
        <dbReference type="EMBL" id="USF23899.1"/>
    </source>
</evidence>
<protein>
    <submittedName>
        <fullName evidence="1">Uncharacterized protein</fullName>
    </submittedName>
</protein>
<dbReference type="RefSeq" id="WP_023275269.1">
    <property type="nucleotide sequence ID" value="NZ_CP097562.1"/>
</dbReference>
<dbReference type="PROSITE" id="PS51257">
    <property type="entry name" value="PROKAR_LIPOPROTEIN"/>
    <property type="match status" value="1"/>
</dbReference>
<dbReference type="Proteomes" id="UP000017429">
    <property type="component" value="Chromosome"/>
</dbReference>
<accession>V2Q2B4</accession>
<reference evidence="1" key="1">
    <citation type="journal article" date="2014" name="Genome Announc.">
        <title>Draft genome sequences of the altered schaedler flora, a defined bacterial community from gnotobiotic mice.</title>
        <authorList>
            <person name="Wannemuehler M.J."/>
            <person name="Overstreet A.M."/>
            <person name="Ward D.V."/>
            <person name="Phillips G.J."/>
        </authorList>
    </citation>
    <scope>NUCLEOTIDE SEQUENCE</scope>
    <source>
        <strain evidence="1">ASF457</strain>
    </source>
</reference>
<keyword evidence="2" id="KW-1185">Reference proteome</keyword>
<dbReference type="AlphaFoldDB" id="V2Q2B4"/>
<organism evidence="1 2">
    <name type="scientific">Mucispirillum schaedleri ASF457</name>
    <dbReference type="NCBI Taxonomy" id="1379858"/>
    <lineage>
        <taxon>Bacteria</taxon>
        <taxon>Pseudomonadati</taxon>
        <taxon>Deferribacterota</taxon>
        <taxon>Deferribacteres</taxon>
        <taxon>Deferribacterales</taxon>
        <taxon>Mucispirillaceae</taxon>
        <taxon>Mucispirillum</taxon>
    </lineage>
</organism>